<dbReference type="Gene3D" id="1.20.1250.20">
    <property type="entry name" value="MFS general substrate transporter like domains"/>
    <property type="match status" value="2"/>
</dbReference>
<keyword evidence="3 5" id="KW-1133">Transmembrane helix</keyword>
<feature type="transmembrane region" description="Helical" evidence="5">
    <location>
        <begin position="422"/>
        <end position="448"/>
    </location>
</feature>
<dbReference type="PANTHER" id="PTHR11662">
    <property type="entry name" value="SOLUTE CARRIER FAMILY 17"/>
    <property type="match status" value="1"/>
</dbReference>
<sequence>MVKWGEIPEYDPLVRMSTVHPLSDANDPPTFSSNKTFSPVSIKHFRWFPSYRSLTAVMLCMCFASIHMMNGNMGMAIICMINETTIDNGTTVAEVDPQTAPKVNWTPEEQGYIFGAFNAGLLCMLITGFMADKFNAKWMIIVSVLLASAANVMIPLTSQMHVNYAITARFLVGLADSLTQPALNSLLTRWFPSSERSYALGVATGGRQIGTLLIVPTAGALCNQSAFFGGWPSIFYLSAFTGIVFVFIYLLVGADKPSKQSCISTGELSYITLSNSSEDVGKKRTEREVPWLEILKSGPVWAALISVVCHEFPLMTMIMFLPSYLHDVYHYDAQQNGIMSSFPTACLFVAKLACSYLNTWMHKKTTWNITTISKVLNGVGSAGLALFMVAATFLDASHASLAVVFLCFSMAFTGLHTPGCQAALVAIAPAYSGAITGLTFFFVAISGMINPAMTKWIVRTGSAAEWNLVFYISTVIALLPVVIFTLWGSADVQSWARSPSYNEEKNKKNIKVISYTTTDNVA</sequence>
<dbReference type="AlphaFoldDB" id="A0A1I7RS78"/>
<dbReference type="InterPro" id="IPR050382">
    <property type="entry name" value="MFS_Na/Anion_cotransporter"/>
</dbReference>
<evidence type="ECO:0000256" key="2">
    <source>
        <dbReference type="ARBA" id="ARBA00022692"/>
    </source>
</evidence>
<feature type="transmembrane region" description="Helical" evidence="5">
    <location>
        <begin position="468"/>
        <end position="487"/>
    </location>
</feature>
<dbReference type="GO" id="GO:0006820">
    <property type="term" value="P:monoatomic anion transport"/>
    <property type="evidence" value="ECO:0007669"/>
    <property type="project" value="TreeGrafter"/>
</dbReference>
<dbReference type="GO" id="GO:0022857">
    <property type="term" value="F:transmembrane transporter activity"/>
    <property type="evidence" value="ECO:0007669"/>
    <property type="project" value="InterPro"/>
</dbReference>
<reference evidence="8" key="1">
    <citation type="submission" date="2016-11" db="UniProtKB">
        <authorList>
            <consortium name="WormBaseParasite"/>
        </authorList>
    </citation>
    <scope>IDENTIFICATION</scope>
</reference>
<protein>
    <submittedName>
        <fullName evidence="8">MFS domain-containing protein</fullName>
    </submittedName>
</protein>
<proteinExistence type="predicted"/>
<dbReference type="Proteomes" id="UP000095284">
    <property type="component" value="Unplaced"/>
</dbReference>
<comment type="subcellular location">
    <subcellularLocation>
        <location evidence="1">Membrane</location>
        <topology evidence="1">Multi-pass membrane protein</topology>
    </subcellularLocation>
</comment>
<dbReference type="WBParaSite" id="BXY_0358200.1">
    <property type="protein sequence ID" value="BXY_0358200.1"/>
    <property type="gene ID" value="BXY_0358200"/>
</dbReference>
<feature type="transmembrane region" description="Helical" evidence="5">
    <location>
        <begin position="337"/>
        <end position="354"/>
    </location>
</feature>
<evidence type="ECO:0000313" key="8">
    <source>
        <dbReference type="WBParaSite" id="BXY_0358200.1"/>
    </source>
</evidence>
<dbReference type="eggNOG" id="KOG2532">
    <property type="taxonomic scope" value="Eukaryota"/>
</dbReference>
<dbReference type="SUPFAM" id="SSF103473">
    <property type="entry name" value="MFS general substrate transporter"/>
    <property type="match status" value="1"/>
</dbReference>
<feature type="transmembrane region" description="Helical" evidence="5">
    <location>
        <begin position="234"/>
        <end position="252"/>
    </location>
</feature>
<dbReference type="FunFam" id="1.20.1250.20:FF:000532">
    <property type="entry name" value="SLC (SoLute Carrier) homolog"/>
    <property type="match status" value="1"/>
</dbReference>
<feature type="transmembrane region" description="Helical" evidence="5">
    <location>
        <begin position="300"/>
        <end position="325"/>
    </location>
</feature>
<evidence type="ECO:0000256" key="3">
    <source>
        <dbReference type="ARBA" id="ARBA00022989"/>
    </source>
</evidence>
<evidence type="ECO:0000259" key="6">
    <source>
        <dbReference type="PROSITE" id="PS50850"/>
    </source>
</evidence>
<evidence type="ECO:0000256" key="4">
    <source>
        <dbReference type="ARBA" id="ARBA00023136"/>
    </source>
</evidence>
<dbReference type="PANTHER" id="PTHR11662:SF331">
    <property type="entry name" value="MAJOR FACILITATOR SUPERFAMILY (MFS) PROFILE DOMAIN-CONTAINING PROTEIN"/>
    <property type="match status" value="1"/>
</dbReference>
<evidence type="ECO:0000256" key="5">
    <source>
        <dbReference type="SAM" id="Phobius"/>
    </source>
</evidence>
<feature type="transmembrane region" description="Helical" evidence="5">
    <location>
        <begin position="111"/>
        <end position="131"/>
    </location>
</feature>
<feature type="transmembrane region" description="Helical" evidence="5">
    <location>
        <begin position="138"/>
        <end position="156"/>
    </location>
</feature>
<dbReference type="InterPro" id="IPR011701">
    <property type="entry name" value="MFS"/>
</dbReference>
<evidence type="ECO:0000313" key="7">
    <source>
        <dbReference type="Proteomes" id="UP000095284"/>
    </source>
</evidence>
<dbReference type="GO" id="GO:0016020">
    <property type="term" value="C:membrane"/>
    <property type="evidence" value="ECO:0007669"/>
    <property type="project" value="UniProtKB-SubCell"/>
</dbReference>
<dbReference type="InterPro" id="IPR036259">
    <property type="entry name" value="MFS_trans_sf"/>
</dbReference>
<dbReference type="Pfam" id="PF07690">
    <property type="entry name" value="MFS_1"/>
    <property type="match status" value="1"/>
</dbReference>
<dbReference type="InterPro" id="IPR020846">
    <property type="entry name" value="MFS_dom"/>
</dbReference>
<keyword evidence="2 5" id="KW-0812">Transmembrane</keyword>
<keyword evidence="4 5" id="KW-0472">Membrane</keyword>
<evidence type="ECO:0000256" key="1">
    <source>
        <dbReference type="ARBA" id="ARBA00004141"/>
    </source>
</evidence>
<feature type="transmembrane region" description="Helical" evidence="5">
    <location>
        <begin position="51"/>
        <end position="69"/>
    </location>
</feature>
<name>A0A1I7RS78_BURXY</name>
<feature type="transmembrane region" description="Helical" evidence="5">
    <location>
        <begin position="375"/>
        <end position="393"/>
    </location>
</feature>
<dbReference type="PROSITE" id="PS50850">
    <property type="entry name" value="MFS"/>
    <property type="match status" value="1"/>
</dbReference>
<feature type="domain" description="Major facilitator superfamily (MFS) profile" evidence="6">
    <location>
        <begin position="60"/>
        <end position="492"/>
    </location>
</feature>
<accession>A0A1I7RS78</accession>
<organism evidence="7 8">
    <name type="scientific">Bursaphelenchus xylophilus</name>
    <name type="common">Pinewood nematode worm</name>
    <name type="synonym">Aphelenchoides xylophilus</name>
    <dbReference type="NCBI Taxonomy" id="6326"/>
    <lineage>
        <taxon>Eukaryota</taxon>
        <taxon>Metazoa</taxon>
        <taxon>Ecdysozoa</taxon>
        <taxon>Nematoda</taxon>
        <taxon>Chromadorea</taxon>
        <taxon>Rhabditida</taxon>
        <taxon>Tylenchina</taxon>
        <taxon>Tylenchomorpha</taxon>
        <taxon>Aphelenchoidea</taxon>
        <taxon>Aphelenchoididae</taxon>
        <taxon>Bursaphelenchus</taxon>
    </lineage>
</organism>